<sequence>MRQSVPTQMHGLNDVESSFADNLIQKKDHTVWFWESATYSTEAKVYPVMALNNLVAVYYDYRQSLALDADGKVYWPSIVSPGCGSGARP</sequence>
<dbReference type="RefSeq" id="WP_232186169.1">
    <property type="nucleotide sequence ID" value="NZ_JAIOAP010000007.1"/>
</dbReference>
<reference evidence="1 2" key="1">
    <citation type="journal article" date="2023" name="Genome Announc.">
        <title>Pan-Genome Analyses of the Genus Cohnella and Proposal of the Novel Species Cohnella silvisoli sp. nov., Isolated from Forest Soil.</title>
        <authorList>
            <person name="Wang C."/>
            <person name="Mao L."/>
            <person name="Bao G."/>
            <person name="Zhu H."/>
        </authorList>
    </citation>
    <scope>NUCLEOTIDE SEQUENCE [LARGE SCALE GENOMIC DNA]</scope>
    <source>
        <strain evidence="1 2">NL03-T5-1</strain>
    </source>
</reference>
<protein>
    <submittedName>
        <fullName evidence="1">Uncharacterized protein</fullName>
    </submittedName>
</protein>
<keyword evidence="2" id="KW-1185">Reference proteome</keyword>
<accession>A0ABV1KU63</accession>
<evidence type="ECO:0000313" key="1">
    <source>
        <dbReference type="EMBL" id="MEQ4483659.1"/>
    </source>
</evidence>
<organism evidence="1 2">
    <name type="scientific">Cohnella silvisoli</name>
    <dbReference type="NCBI Taxonomy" id="2873699"/>
    <lineage>
        <taxon>Bacteria</taxon>
        <taxon>Bacillati</taxon>
        <taxon>Bacillota</taxon>
        <taxon>Bacilli</taxon>
        <taxon>Bacillales</taxon>
        <taxon>Paenibacillaceae</taxon>
        <taxon>Cohnella</taxon>
    </lineage>
</organism>
<comment type="caution">
    <text evidence="1">The sequence shown here is derived from an EMBL/GenBank/DDBJ whole genome shotgun (WGS) entry which is preliminary data.</text>
</comment>
<name>A0ABV1KU63_9BACL</name>
<proteinExistence type="predicted"/>
<dbReference type="EMBL" id="JASKHM010000008">
    <property type="protein sequence ID" value="MEQ4483659.1"/>
    <property type="molecule type" value="Genomic_DNA"/>
</dbReference>
<dbReference type="Proteomes" id="UP001493487">
    <property type="component" value="Unassembled WGS sequence"/>
</dbReference>
<gene>
    <name evidence="1" type="ORF">QJS35_14790</name>
</gene>
<evidence type="ECO:0000313" key="2">
    <source>
        <dbReference type="Proteomes" id="UP001493487"/>
    </source>
</evidence>